<evidence type="ECO:0000313" key="2">
    <source>
        <dbReference type="EMBL" id="ANF97920.1"/>
    </source>
</evidence>
<dbReference type="SMART" id="SM00860">
    <property type="entry name" value="SMI1_KNR4"/>
    <property type="match status" value="1"/>
</dbReference>
<protein>
    <recommendedName>
        <fullName evidence="1">Knr4/Smi1-like domain-containing protein</fullName>
    </recommendedName>
</protein>
<dbReference type="KEGG" id="pbv:AR543_19110"/>
<dbReference type="InterPro" id="IPR037883">
    <property type="entry name" value="Knr4/Smi1-like_sf"/>
</dbReference>
<reference evidence="3" key="1">
    <citation type="submission" date="2015-10" db="EMBL/GenBank/DDBJ databases">
        <title>Genome of Paenibacillus bovis sp. nov.</title>
        <authorList>
            <person name="Wu Z."/>
            <person name="Gao C."/>
            <person name="Liu Z."/>
            <person name="Zheng H."/>
        </authorList>
    </citation>
    <scope>NUCLEOTIDE SEQUENCE [LARGE SCALE GENOMIC DNA]</scope>
    <source>
        <strain evidence="3">BD3526</strain>
    </source>
</reference>
<keyword evidence="3" id="KW-1185">Reference proteome</keyword>
<gene>
    <name evidence="2" type="ORF">AR543_19110</name>
</gene>
<dbReference type="Pfam" id="PF09346">
    <property type="entry name" value="SMI1_KNR4"/>
    <property type="match status" value="1"/>
</dbReference>
<proteinExistence type="predicted"/>
<evidence type="ECO:0000259" key="1">
    <source>
        <dbReference type="SMART" id="SM00860"/>
    </source>
</evidence>
<dbReference type="RefSeq" id="WP_060536014.1">
    <property type="nucleotide sequence ID" value="NZ_CP013023.1"/>
</dbReference>
<dbReference type="SUPFAM" id="SSF160631">
    <property type="entry name" value="SMI1/KNR4-like"/>
    <property type="match status" value="1"/>
</dbReference>
<dbReference type="Gene3D" id="3.40.1580.10">
    <property type="entry name" value="SMI1/KNR4-like"/>
    <property type="match status" value="1"/>
</dbReference>
<accession>A0A172ZLA5</accession>
<dbReference type="EMBL" id="CP013023">
    <property type="protein sequence ID" value="ANF97920.1"/>
    <property type="molecule type" value="Genomic_DNA"/>
</dbReference>
<reference evidence="2 3" key="2">
    <citation type="journal article" date="2016" name="Int. J. Syst. Evol. Microbiol.">
        <title>Paenibacillus bovis sp. nov., isolated from raw yak (Bos grunniens) milk.</title>
        <authorList>
            <person name="Gao C."/>
            <person name="Han J."/>
            <person name="Liu Z."/>
            <person name="Xu X."/>
            <person name="Hang F."/>
            <person name="Wu Z."/>
        </authorList>
    </citation>
    <scope>NUCLEOTIDE SEQUENCE [LARGE SCALE GENOMIC DNA]</scope>
    <source>
        <strain evidence="2 3">BD3526</strain>
    </source>
</reference>
<organism evidence="2 3">
    <name type="scientific">Paenibacillus bovis</name>
    <dbReference type="NCBI Taxonomy" id="1616788"/>
    <lineage>
        <taxon>Bacteria</taxon>
        <taxon>Bacillati</taxon>
        <taxon>Bacillota</taxon>
        <taxon>Bacilli</taxon>
        <taxon>Bacillales</taxon>
        <taxon>Paenibacillaceae</taxon>
        <taxon>Paenibacillus</taxon>
    </lineage>
</organism>
<dbReference type="Proteomes" id="UP000078148">
    <property type="component" value="Chromosome"/>
</dbReference>
<name>A0A172ZLA5_9BACL</name>
<sequence>MTLYERWKGWHKKWRNMVESLQAKGADTAMVIKPPATAEQIGKLEQRLGITLPGELKELLGCGAEGFVVWSIMEDVRVPFGAAGDLGWSLDVLDFPDFREESLYEEKRFLAFHIAGNGDMLMLDLESHPKYPAVVHWYHETNEIQLLASSLTDFLDKVTVLYGIGAESWQYEPFIGHLGIDVNSANAKRWTNWINDFLHLTLEEARNDLQLLIRYVEVNGKADQQLQAAFEAHDPEQVFQSWMQRIKQEKDKDIRNSLMEYAGTISGQYAADWVRSLWELPEEDRINSAVLANLTASCLPEDEGLNRVWTRLEQAEQDKRLNGYTANCWLKPFRSRRVIEWMSERKRVSYPYDGWDQLFAISNPAAEDVIRWLNGNGVQRQVVITALAQFANPADIFVNREQVQQARLLLNDELERAVTKKEKNMVGGALLALADLQWNESNTC</sequence>
<dbReference type="AlphaFoldDB" id="A0A172ZLA5"/>
<evidence type="ECO:0000313" key="3">
    <source>
        <dbReference type="Proteomes" id="UP000078148"/>
    </source>
</evidence>
<dbReference type="InterPro" id="IPR018958">
    <property type="entry name" value="Knr4/Smi1-like_dom"/>
</dbReference>
<feature type="domain" description="Knr4/Smi1-like" evidence="1">
    <location>
        <begin position="35"/>
        <end position="157"/>
    </location>
</feature>
<dbReference type="OrthoDB" id="2875031at2"/>